<feature type="transmembrane region" description="Helical" evidence="4">
    <location>
        <begin position="125"/>
        <end position="145"/>
    </location>
</feature>
<gene>
    <name evidence="6" type="ORF">G3O07_17065</name>
</gene>
<proteinExistence type="predicted"/>
<dbReference type="InterPro" id="IPR000160">
    <property type="entry name" value="GGDEF_dom"/>
</dbReference>
<evidence type="ECO:0000256" key="1">
    <source>
        <dbReference type="ARBA" id="ARBA00012528"/>
    </source>
</evidence>
<feature type="transmembrane region" description="Helical" evidence="4">
    <location>
        <begin position="34"/>
        <end position="56"/>
    </location>
</feature>
<dbReference type="Pfam" id="PF00990">
    <property type="entry name" value="GGDEF"/>
    <property type="match status" value="1"/>
</dbReference>
<sequence length="427" mass="48004">MFRLSAVRLSHFLPSLFLLLCGLAAAYVRDLSVFFTSLFNVLPTLVLLLGGAYCAVYRRQRELFLMVTVYIAYFLLDTQTDFYRDNGRVREDAAVVFHLVCLLLPMLFGLFGAWQERTHLFQDMVARFAVLLAVGSVALGLEQSFPQPLLAWLAEIRWPSLHGQWMSLIQMAYPVFLIAFGLLVVQYLRQPRPLHATQVIGLLGIFWMLPKTFILPFTLNIMCSQVMLMIAAAVSHEAYQMAFRDELTGLPGRRALNERMQRLGRTYVLAMTDVDHFKKFNDTHGHDVGDQVLRLVASKLSKVTGGGRAYRYGGEEFCLVFAGKSIEECMPHLEAVREVIANYNILLRNPDNRPQDDTQGRQRRGSAAATSVSVTISIGVAERQMEHRTPDEVLKSADQALYSAKGAGRNCVVAYGLENKRGAVRTA</sequence>
<reference evidence="6 7" key="1">
    <citation type="submission" date="2020-02" db="EMBL/GenBank/DDBJ databases">
        <title>Broccoli isolated Pseudomonas sp.</title>
        <authorList>
            <person name="Fujikawa T."/>
            <person name="Sawada H."/>
        </authorList>
    </citation>
    <scope>NUCLEOTIDE SEQUENCE [LARGE SCALE GENOMIC DNA]</scope>
    <source>
        <strain evidence="6 7">JCM 32154</strain>
    </source>
</reference>
<keyword evidence="7" id="KW-1185">Reference proteome</keyword>
<dbReference type="PROSITE" id="PS50887">
    <property type="entry name" value="GGDEF"/>
    <property type="match status" value="1"/>
</dbReference>
<evidence type="ECO:0000259" key="5">
    <source>
        <dbReference type="PROSITE" id="PS50887"/>
    </source>
</evidence>
<feature type="transmembrane region" description="Helical" evidence="4">
    <location>
        <begin position="63"/>
        <end position="83"/>
    </location>
</feature>
<evidence type="ECO:0000313" key="7">
    <source>
        <dbReference type="Proteomes" id="UP000471751"/>
    </source>
</evidence>
<keyword evidence="4" id="KW-0812">Transmembrane</keyword>
<dbReference type="PANTHER" id="PTHR45138">
    <property type="entry name" value="REGULATORY COMPONENTS OF SENSORY TRANSDUCTION SYSTEM"/>
    <property type="match status" value="1"/>
</dbReference>
<comment type="caution">
    <text evidence="6">The sequence shown here is derived from an EMBL/GenBank/DDBJ whole genome shotgun (WGS) entry which is preliminary data.</text>
</comment>
<dbReference type="CDD" id="cd01949">
    <property type="entry name" value="GGDEF"/>
    <property type="match status" value="1"/>
</dbReference>
<dbReference type="SMART" id="SM00267">
    <property type="entry name" value="GGDEF"/>
    <property type="match status" value="1"/>
</dbReference>
<dbReference type="PANTHER" id="PTHR45138:SF9">
    <property type="entry name" value="DIGUANYLATE CYCLASE DGCM-RELATED"/>
    <property type="match status" value="1"/>
</dbReference>
<keyword evidence="4" id="KW-0472">Membrane</keyword>
<dbReference type="Proteomes" id="UP000471751">
    <property type="component" value="Unassembled WGS sequence"/>
</dbReference>
<dbReference type="Gene3D" id="3.30.70.270">
    <property type="match status" value="1"/>
</dbReference>
<dbReference type="AlphaFoldDB" id="A0A6I5RSP0"/>
<feature type="compositionally biased region" description="Basic and acidic residues" evidence="3">
    <location>
        <begin position="350"/>
        <end position="360"/>
    </location>
</feature>
<evidence type="ECO:0000313" key="6">
    <source>
        <dbReference type="EMBL" id="NES11067.1"/>
    </source>
</evidence>
<dbReference type="GO" id="GO:0043709">
    <property type="term" value="P:cell adhesion involved in single-species biofilm formation"/>
    <property type="evidence" value="ECO:0007669"/>
    <property type="project" value="TreeGrafter"/>
</dbReference>
<dbReference type="InterPro" id="IPR050469">
    <property type="entry name" value="Diguanylate_Cyclase"/>
</dbReference>
<feature type="transmembrane region" description="Helical" evidence="4">
    <location>
        <begin position="95"/>
        <end position="113"/>
    </location>
</feature>
<dbReference type="EC" id="2.7.7.65" evidence="1"/>
<evidence type="ECO:0000256" key="4">
    <source>
        <dbReference type="SAM" id="Phobius"/>
    </source>
</evidence>
<evidence type="ECO:0000256" key="2">
    <source>
        <dbReference type="ARBA" id="ARBA00034247"/>
    </source>
</evidence>
<keyword evidence="4" id="KW-1133">Transmembrane helix</keyword>
<name>A0A6I5RSP0_9PSED</name>
<comment type="catalytic activity">
    <reaction evidence="2">
        <text>2 GTP = 3',3'-c-di-GMP + 2 diphosphate</text>
        <dbReference type="Rhea" id="RHEA:24898"/>
        <dbReference type="ChEBI" id="CHEBI:33019"/>
        <dbReference type="ChEBI" id="CHEBI:37565"/>
        <dbReference type="ChEBI" id="CHEBI:58805"/>
        <dbReference type="EC" id="2.7.7.65"/>
    </reaction>
</comment>
<feature type="domain" description="GGDEF" evidence="5">
    <location>
        <begin position="265"/>
        <end position="417"/>
    </location>
</feature>
<dbReference type="GO" id="GO:0052621">
    <property type="term" value="F:diguanylate cyclase activity"/>
    <property type="evidence" value="ECO:0007669"/>
    <property type="project" value="UniProtKB-EC"/>
</dbReference>
<dbReference type="InterPro" id="IPR029787">
    <property type="entry name" value="Nucleotide_cyclase"/>
</dbReference>
<dbReference type="GO" id="GO:1902201">
    <property type="term" value="P:negative regulation of bacterial-type flagellum-dependent cell motility"/>
    <property type="evidence" value="ECO:0007669"/>
    <property type="project" value="TreeGrafter"/>
</dbReference>
<accession>A0A6I5RSP0</accession>
<dbReference type="InterPro" id="IPR043128">
    <property type="entry name" value="Rev_trsase/Diguanyl_cyclase"/>
</dbReference>
<dbReference type="EMBL" id="JAAHBT010000196">
    <property type="protein sequence ID" value="NES11067.1"/>
    <property type="molecule type" value="Genomic_DNA"/>
</dbReference>
<dbReference type="GO" id="GO:0005886">
    <property type="term" value="C:plasma membrane"/>
    <property type="evidence" value="ECO:0007669"/>
    <property type="project" value="TreeGrafter"/>
</dbReference>
<protein>
    <recommendedName>
        <fullName evidence="1">diguanylate cyclase</fullName>
        <ecNumber evidence="1">2.7.7.65</ecNumber>
    </recommendedName>
</protein>
<dbReference type="RefSeq" id="WP_163938148.1">
    <property type="nucleotide sequence ID" value="NZ_BMQU01000017.1"/>
</dbReference>
<feature type="region of interest" description="Disordered" evidence="3">
    <location>
        <begin position="348"/>
        <end position="370"/>
    </location>
</feature>
<feature type="transmembrane region" description="Helical" evidence="4">
    <location>
        <begin position="165"/>
        <end position="185"/>
    </location>
</feature>
<dbReference type="NCBIfam" id="TIGR00254">
    <property type="entry name" value="GGDEF"/>
    <property type="match status" value="1"/>
</dbReference>
<organism evidence="6 7">
    <name type="scientific">Pseudomonas laurentiana</name>
    <dbReference type="NCBI Taxonomy" id="2364649"/>
    <lineage>
        <taxon>Bacteria</taxon>
        <taxon>Pseudomonadati</taxon>
        <taxon>Pseudomonadota</taxon>
        <taxon>Gammaproteobacteria</taxon>
        <taxon>Pseudomonadales</taxon>
        <taxon>Pseudomonadaceae</taxon>
        <taxon>Pseudomonas</taxon>
    </lineage>
</organism>
<dbReference type="SUPFAM" id="SSF55073">
    <property type="entry name" value="Nucleotide cyclase"/>
    <property type="match status" value="1"/>
</dbReference>
<evidence type="ECO:0000256" key="3">
    <source>
        <dbReference type="SAM" id="MobiDB-lite"/>
    </source>
</evidence>